<keyword evidence="2" id="KW-1185">Reference proteome</keyword>
<protein>
    <submittedName>
        <fullName evidence="1">Uncharacterized protein</fullName>
    </submittedName>
</protein>
<dbReference type="AlphaFoldDB" id="A0AAD1WUZ5"/>
<dbReference type="EMBL" id="OW240923">
    <property type="protein sequence ID" value="CAH2324720.1"/>
    <property type="molecule type" value="Genomic_DNA"/>
</dbReference>
<evidence type="ECO:0000313" key="1">
    <source>
        <dbReference type="EMBL" id="CAH2324720.1"/>
    </source>
</evidence>
<dbReference type="Proteomes" id="UP001295444">
    <property type="component" value="Chromosome 12"/>
</dbReference>
<gene>
    <name evidence="1" type="ORF">PECUL_23A000808</name>
</gene>
<organism evidence="1 2">
    <name type="scientific">Pelobates cultripes</name>
    <name type="common">Western spadefoot toad</name>
    <dbReference type="NCBI Taxonomy" id="61616"/>
    <lineage>
        <taxon>Eukaryota</taxon>
        <taxon>Metazoa</taxon>
        <taxon>Chordata</taxon>
        <taxon>Craniata</taxon>
        <taxon>Vertebrata</taxon>
        <taxon>Euteleostomi</taxon>
        <taxon>Amphibia</taxon>
        <taxon>Batrachia</taxon>
        <taxon>Anura</taxon>
        <taxon>Pelobatoidea</taxon>
        <taxon>Pelobatidae</taxon>
        <taxon>Pelobates</taxon>
    </lineage>
</organism>
<proteinExistence type="predicted"/>
<reference evidence="1" key="1">
    <citation type="submission" date="2022-03" db="EMBL/GenBank/DDBJ databases">
        <authorList>
            <person name="Alioto T."/>
            <person name="Alioto T."/>
            <person name="Gomez Garrido J."/>
        </authorList>
    </citation>
    <scope>NUCLEOTIDE SEQUENCE</scope>
</reference>
<evidence type="ECO:0000313" key="2">
    <source>
        <dbReference type="Proteomes" id="UP001295444"/>
    </source>
</evidence>
<name>A0AAD1WUZ5_PELCU</name>
<accession>A0AAD1WUZ5</accession>
<sequence>MALVDKGSSYFSEDMAFAAFEGASHTMKQGIPSPADEDCDLVTTAQLKAMLAGLHENIVGDLATFKKAIERTAIKLVQPEATHSTHESQLTAVEKSLAALNQHQLRTESRIDALEDQRRRYNLKLRGV</sequence>